<dbReference type="Gene3D" id="4.10.970.10">
    <property type="entry name" value="Ku70, bridge and pillars"/>
    <property type="match status" value="1"/>
</dbReference>
<protein>
    <submittedName>
        <fullName evidence="13">ATP-dependent DNA helicase 2 subunit 1</fullName>
    </submittedName>
</protein>
<keyword evidence="2" id="KW-0547">Nucleotide-binding</keyword>
<dbReference type="OrthoDB" id="3249161at2759"/>
<dbReference type="GO" id="GO:0005524">
    <property type="term" value="F:ATP binding"/>
    <property type="evidence" value="ECO:0007669"/>
    <property type="project" value="UniProtKB-KW"/>
</dbReference>
<keyword evidence="8" id="KW-0233">DNA recombination</keyword>
<dbReference type="InterPro" id="IPR036465">
    <property type="entry name" value="vWFA_dom_sf"/>
</dbReference>
<reference evidence="13 14" key="1">
    <citation type="journal article" date="2015" name="Plant Cell">
        <title>Oil accumulation by the oleaginous diatom Fistulifera solaris as revealed by the genome and transcriptome.</title>
        <authorList>
            <person name="Tanaka T."/>
            <person name="Maeda Y."/>
            <person name="Veluchamy A."/>
            <person name="Tanaka M."/>
            <person name="Abida H."/>
            <person name="Marechal E."/>
            <person name="Bowler C."/>
            <person name="Muto M."/>
            <person name="Sunaga Y."/>
            <person name="Tanaka M."/>
            <person name="Yoshino T."/>
            <person name="Taniguchi T."/>
            <person name="Fukuda Y."/>
            <person name="Nemoto M."/>
            <person name="Matsumoto M."/>
            <person name="Wong P.S."/>
            <person name="Aburatani S."/>
            <person name="Fujibuchi W."/>
        </authorList>
    </citation>
    <scope>NUCLEOTIDE SEQUENCE [LARGE SCALE GENOMIC DNA]</scope>
    <source>
        <strain evidence="13 14">JPCC DA0580</strain>
    </source>
</reference>
<evidence type="ECO:0000259" key="12">
    <source>
        <dbReference type="PROSITE" id="PS50800"/>
    </source>
</evidence>
<dbReference type="Gene3D" id="1.10.720.30">
    <property type="entry name" value="SAP domain"/>
    <property type="match status" value="1"/>
</dbReference>
<dbReference type="GO" id="GO:0004386">
    <property type="term" value="F:helicase activity"/>
    <property type="evidence" value="ECO:0007669"/>
    <property type="project" value="UniProtKB-KW"/>
</dbReference>
<evidence type="ECO:0000256" key="6">
    <source>
        <dbReference type="ARBA" id="ARBA00022840"/>
    </source>
</evidence>
<dbReference type="GO" id="GO:0003684">
    <property type="term" value="F:damaged DNA binding"/>
    <property type="evidence" value="ECO:0007669"/>
    <property type="project" value="InterPro"/>
</dbReference>
<dbReference type="SMART" id="SM00513">
    <property type="entry name" value="SAP"/>
    <property type="match status" value="1"/>
</dbReference>
<dbReference type="GO" id="GO:0016787">
    <property type="term" value="F:hydrolase activity"/>
    <property type="evidence" value="ECO:0007669"/>
    <property type="project" value="UniProtKB-KW"/>
</dbReference>
<keyword evidence="14" id="KW-1185">Reference proteome</keyword>
<dbReference type="Pfam" id="PF02037">
    <property type="entry name" value="SAP"/>
    <property type="match status" value="1"/>
</dbReference>
<dbReference type="InterPro" id="IPR006165">
    <property type="entry name" value="Ku70"/>
</dbReference>
<dbReference type="GO" id="GO:0006310">
    <property type="term" value="P:DNA recombination"/>
    <property type="evidence" value="ECO:0007669"/>
    <property type="project" value="UniProtKB-KW"/>
</dbReference>
<dbReference type="InterPro" id="IPR036361">
    <property type="entry name" value="SAP_dom_sf"/>
</dbReference>
<dbReference type="PIRSF" id="PIRSF003033">
    <property type="entry name" value="Ku70"/>
    <property type="match status" value="1"/>
</dbReference>
<evidence type="ECO:0000313" key="13">
    <source>
        <dbReference type="EMBL" id="GAX09768.1"/>
    </source>
</evidence>
<dbReference type="Pfam" id="PF02735">
    <property type="entry name" value="Ku"/>
    <property type="match status" value="1"/>
</dbReference>
<evidence type="ECO:0000256" key="2">
    <source>
        <dbReference type="ARBA" id="ARBA00022741"/>
    </source>
</evidence>
<dbReference type="InterPro" id="IPR003034">
    <property type="entry name" value="SAP_dom"/>
</dbReference>
<dbReference type="SUPFAM" id="SSF53300">
    <property type="entry name" value="vWA-like"/>
    <property type="match status" value="1"/>
</dbReference>
<dbReference type="PANTHER" id="PTHR12604:SF2">
    <property type="entry name" value="X-RAY REPAIR CROSS-COMPLEMENTING PROTEIN 6"/>
    <property type="match status" value="1"/>
</dbReference>
<comment type="caution">
    <text evidence="13">The sequence shown here is derived from an EMBL/GenBank/DDBJ whole genome shotgun (WGS) entry which is preliminary data.</text>
</comment>
<evidence type="ECO:0000256" key="7">
    <source>
        <dbReference type="ARBA" id="ARBA00023125"/>
    </source>
</evidence>
<dbReference type="AlphaFoldDB" id="A0A1Z5J7H2"/>
<dbReference type="GO" id="GO:0003690">
    <property type="term" value="F:double-stranded DNA binding"/>
    <property type="evidence" value="ECO:0007669"/>
    <property type="project" value="TreeGrafter"/>
</dbReference>
<evidence type="ECO:0000256" key="1">
    <source>
        <dbReference type="ARBA" id="ARBA00004123"/>
    </source>
</evidence>
<dbReference type="GO" id="GO:0006303">
    <property type="term" value="P:double-strand break repair via nonhomologous end joining"/>
    <property type="evidence" value="ECO:0007669"/>
    <property type="project" value="InterPro"/>
</dbReference>
<dbReference type="GO" id="GO:0043564">
    <property type="term" value="C:Ku70:Ku80 complex"/>
    <property type="evidence" value="ECO:0007669"/>
    <property type="project" value="InterPro"/>
</dbReference>
<dbReference type="Gene3D" id="2.40.290.10">
    <property type="match status" value="1"/>
</dbReference>
<dbReference type="EMBL" id="BDSP01000013">
    <property type="protein sequence ID" value="GAX09768.1"/>
    <property type="molecule type" value="Genomic_DNA"/>
</dbReference>
<dbReference type="GO" id="GO:0042162">
    <property type="term" value="F:telomeric DNA binding"/>
    <property type="evidence" value="ECO:0007669"/>
    <property type="project" value="InterPro"/>
</dbReference>
<dbReference type="PROSITE" id="PS50800">
    <property type="entry name" value="SAP"/>
    <property type="match status" value="1"/>
</dbReference>
<dbReference type="InterPro" id="IPR027388">
    <property type="entry name" value="Ku70_bridge/pillars_dom_sf"/>
</dbReference>
<evidence type="ECO:0000256" key="9">
    <source>
        <dbReference type="ARBA" id="ARBA00023204"/>
    </source>
</evidence>
<evidence type="ECO:0000256" key="4">
    <source>
        <dbReference type="ARBA" id="ARBA00022801"/>
    </source>
</evidence>
<dbReference type="PANTHER" id="PTHR12604">
    <property type="entry name" value="KU AUTOANTIGEN DNA HELICASE"/>
    <property type="match status" value="1"/>
</dbReference>
<dbReference type="InParanoid" id="A0A1Z5J7H2"/>
<dbReference type="GO" id="GO:0000723">
    <property type="term" value="P:telomere maintenance"/>
    <property type="evidence" value="ECO:0007669"/>
    <property type="project" value="InterPro"/>
</dbReference>
<dbReference type="Gene3D" id="3.40.50.410">
    <property type="entry name" value="von Willebrand factor, type A domain"/>
    <property type="match status" value="1"/>
</dbReference>
<gene>
    <name evidence="13" type="ORF">FisN_11Lh258</name>
</gene>
<keyword evidence="3" id="KW-0227">DNA damage</keyword>
<evidence type="ECO:0000256" key="8">
    <source>
        <dbReference type="ARBA" id="ARBA00023172"/>
    </source>
</evidence>
<keyword evidence="5 13" id="KW-0347">Helicase</keyword>
<sequence length="718" mass="81117">MGSEWGEEPDWFSDGSEDDDDNTSQEEDGALHLGSFHCLILIDCGCPGMFDLCPALQNPNLEEELLSPMDFVVQAAEGMVRSKIKSTMITKTGKRDAFGILLYNTRCRRPVNEEEPLRDTHDSDEEDDHLLVGTVRTRATTVHTWIPLEPPGVSTVKALRIVQDDPIVGREKSLEEMYKLRKEDDADECGHGWSENPLHTALLEAKEVFQSSKHVNRKTKQQILDTKQIWIFTTNDDPCQGNEQLINVVKTSIADAQEDDIQVCIWPLPYGDVNGHPQKTVQQFDYQRFYDVVGAVAPLKRDDDSPQSDEEFNLTTIIDDMQYRWKKTNKSFALPLLLPNWKTNRDYPGIWLDVFKLVQVGRRPLKVHVHQQTGRMLTKVELISNSTGQILSKKIGGKVVDRAAALQDRVINYVEFGNERVLMSDEDKMTLKQAANANSDFASLILLGFKNATSIPVTDMVGQSYFAYPNDEHTAGSKEAFAYLHDSMLRKEVLAIGEMLSKKTSTSRQVAIWALEESIDEESGITTRPPGMMIVELPFEEEVRQIGDDAAVQELLMTGTSLATPDVVDAFLAIVEKQTYDSVRIGQNFENADLTMVWDYVEHVALGLPMPAKRTDWDIIPDEAAISKLVLQEVEKVVGLLPEDVKPEKKSKRKRELVDDDSGVDWEAAYHEGALEKCKSEDIKKKLRSMGLKVSGRKSELLERLMPFLHEEFNDKEN</sequence>
<evidence type="ECO:0000256" key="3">
    <source>
        <dbReference type="ARBA" id="ARBA00022763"/>
    </source>
</evidence>
<dbReference type="SUPFAM" id="SSF100939">
    <property type="entry name" value="SPOC domain-like"/>
    <property type="match status" value="1"/>
</dbReference>
<keyword evidence="4" id="KW-0378">Hydrolase</keyword>
<accession>A0A1Z5J7H2</accession>
<keyword evidence="9" id="KW-0234">DNA repair</keyword>
<evidence type="ECO:0000256" key="5">
    <source>
        <dbReference type="ARBA" id="ARBA00022806"/>
    </source>
</evidence>
<dbReference type="SMART" id="SM00559">
    <property type="entry name" value="Ku78"/>
    <property type="match status" value="1"/>
</dbReference>
<organism evidence="13 14">
    <name type="scientific">Fistulifera solaris</name>
    <name type="common">Oleaginous diatom</name>
    <dbReference type="NCBI Taxonomy" id="1519565"/>
    <lineage>
        <taxon>Eukaryota</taxon>
        <taxon>Sar</taxon>
        <taxon>Stramenopiles</taxon>
        <taxon>Ochrophyta</taxon>
        <taxon>Bacillariophyta</taxon>
        <taxon>Bacillariophyceae</taxon>
        <taxon>Bacillariophycidae</taxon>
        <taxon>Naviculales</taxon>
        <taxon>Naviculaceae</taxon>
        <taxon>Fistulifera</taxon>
    </lineage>
</organism>
<feature type="region of interest" description="Disordered" evidence="11">
    <location>
        <begin position="1"/>
        <end position="28"/>
    </location>
</feature>
<evidence type="ECO:0000313" key="14">
    <source>
        <dbReference type="Proteomes" id="UP000198406"/>
    </source>
</evidence>
<keyword evidence="6" id="KW-0067">ATP-binding</keyword>
<feature type="domain" description="SAP" evidence="12">
    <location>
        <begin position="675"/>
        <end position="709"/>
    </location>
</feature>
<dbReference type="Proteomes" id="UP000198406">
    <property type="component" value="Unassembled WGS sequence"/>
</dbReference>
<evidence type="ECO:0000256" key="11">
    <source>
        <dbReference type="SAM" id="MobiDB-lite"/>
    </source>
</evidence>
<proteinExistence type="predicted"/>
<evidence type="ECO:0000256" key="10">
    <source>
        <dbReference type="ARBA" id="ARBA00023242"/>
    </source>
</evidence>
<comment type="subcellular location">
    <subcellularLocation>
        <location evidence="1">Nucleus</location>
    </subcellularLocation>
</comment>
<dbReference type="InterPro" id="IPR006164">
    <property type="entry name" value="DNA_bd_Ku70/Ku80"/>
</dbReference>
<name>A0A1Z5J7H2_FISSO</name>
<keyword evidence="7" id="KW-0238">DNA-binding</keyword>
<keyword evidence="10" id="KW-0539">Nucleus</keyword>
<dbReference type="SUPFAM" id="SSF68906">
    <property type="entry name" value="SAP domain"/>
    <property type="match status" value="1"/>
</dbReference>
<dbReference type="InterPro" id="IPR016194">
    <property type="entry name" value="SPOC-like_C_dom_sf"/>
</dbReference>